<accession>A0A914LXW1</accession>
<evidence type="ECO:0000313" key="3">
    <source>
        <dbReference type="WBParaSite" id="Minc3s01022g19936"/>
    </source>
</evidence>
<dbReference type="Proteomes" id="UP000887563">
    <property type="component" value="Unplaced"/>
</dbReference>
<organism evidence="2 3">
    <name type="scientific">Meloidogyne incognita</name>
    <name type="common">Southern root-knot nematode worm</name>
    <name type="synonym">Oxyuris incognita</name>
    <dbReference type="NCBI Taxonomy" id="6306"/>
    <lineage>
        <taxon>Eukaryota</taxon>
        <taxon>Metazoa</taxon>
        <taxon>Ecdysozoa</taxon>
        <taxon>Nematoda</taxon>
        <taxon>Chromadorea</taxon>
        <taxon>Rhabditida</taxon>
        <taxon>Tylenchina</taxon>
        <taxon>Tylenchomorpha</taxon>
        <taxon>Tylenchoidea</taxon>
        <taxon>Meloidogynidae</taxon>
        <taxon>Meloidogyninae</taxon>
        <taxon>Meloidogyne</taxon>
        <taxon>Meloidogyne incognita group</taxon>
    </lineage>
</organism>
<protein>
    <submittedName>
        <fullName evidence="3">Uncharacterized protein</fullName>
    </submittedName>
</protein>
<dbReference type="AlphaFoldDB" id="A0A914LXW1"/>
<sequence>MPPCHRNCHFTPSSHRPIFKSNRWSRPFSHSINQSTTFSSVSPAYLLGVIDNSQQENCLDKLDNIKQQKDFEKEEEQADNQLNKGKEEAFCPKILN</sequence>
<dbReference type="WBParaSite" id="Minc3s01022g19936">
    <property type="protein sequence ID" value="Minc3s01022g19936"/>
    <property type="gene ID" value="Minc3s01022g19936"/>
</dbReference>
<keyword evidence="2" id="KW-1185">Reference proteome</keyword>
<feature type="coiled-coil region" evidence="1">
    <location>
        <begin position="55"/>
        <end position="88"/>
    </location>
</feature>
<evidence type="ECO:0000313" key="2">
    <source>
        <dbReference type="Proteomes" id="UP000887563"/>
    </source>
</evidence>
<reference evidence="3" key="1">
    <citation type="submission" date="2022-11" db="UniProtKB">
        <authorList>
            <consortium name="WormBaseParasite"/>
        </authorList>
    </citation>
    <scope>IDENTIFICATION</scope>
</reference>
<keyword evidence="1" id="KW-0175">Coiled coil</keyword>
<proteinExistence type="predicted"/>
<evidence type="ECO:0000256" key="1">
    <source>
        <dbReference type="SAM" id="Coils"/>
    </source>
</evidence>
<name>A0A914LXW1_MELIC</name>